<dbReference type="PANTHER" id="PTHR28155:SF1">
    <property type="entry name" value="DNA-DIRECTED RNA POLYMERASE I SUBUNIT RPA34.5-DOMAIN-CONTAINING PROTEIN"/>
    <property type="match status" value="1"/>
</dbReference>
<dbReference type="GO" id="GO:0006360">
    <property type="term" value="P:transcription by RNA polymerase I"/>
    <property type="evidence" value="ECO:0007669"/>
    <property type="project" value="InterPro"/>
</dbReference>
<organism evidence="2 3">
    <name type="scientific">Phialophora macrospora</name>
    <dbReference type="NCBI Taxonomy" id="1851006"/>
    <lineage>
        <taxon>Eukaryota</taxon>
        <taxon>Fungi</taxon>
        <taxon>Dikarya</taxon>
        <taxon>Ascomycota</taxon>
        <taxon>Pezizomycotina</taxon>
        <taxon>Eurotiomycetes</taxon>
        <taxon>Chaetothyriomycetidae</taxon>
        <taxon>Chaetothyriales</taxon>
        <taxon>Herpotrichiellaceae</taxon>
        <taxon>Phialophora</taxon>
    </lineage>
</organism>
<sequence>MAQAARSFPLSAARIYDSSDEDEVQGVADHGVPTSKAKTSHGVKGYRDDSDNDDNGEVSDSEDDQSASETGSAVSSDSSQKSDSSPPPELEDTTAVDNTSSMKSRASIPAKPFKAPKGYEPIALSPSDPSSTVRQFHDLSEKEVWVIAAPSDVPIESIKELAVDAVMRGVPIVSHNGVAYGMQPLPSKNETVLLPQGPDASYVQAEKKIERSFIMREANDQIKVPSKEGTPQAFTATLPGKPKEIRQQPEGLKTRYTPPGASARPAALSTQDVEMNDAPGSAAAARSKKSANGKKRDENVSGKRKRD</sequence>
<dbReference type="EMBL" id="KN846958">
    <property type="protein sequence ID" value="KIW69112.1"/>
    <property type="molecule type" value="Genomic_DNA"/>
</dbReference>
<reference evidence="2 3" key="1">
    <citation type="submission" date="2015-01" db="EMBL/GenBank/DDBJ databases">
        <title>The Genome Sequence of Capronia semiimmersa CBS27337.</title>
        <authorList>
            <consortium name="The Broad Institute Genomics Platform"/>
            <person name="Cuomo C."/>
            <person name="de Hoog S."/>
            <person name="Gorbushina A."/>
            <person name="Stielow B."/>
            <person name="Teixiera M."/>
            <person name="Abouelleil A."/>
            <person name="Chapman S.B."/>
            <person name="Priest M."/>
            <person name="Young S.K."/>
            <person name="Wortman J."/>
            <person name="Nusbaum C."/>
            <person name="Birren B."/>
        </authorList>
    </citation>
    <scope>NUCLEOTIDE SEQUENCE [LARGE SCALE GENOMIC DNA]</scope>
    <source>
        <strain evidence="2 3">CBS 27337</strain>
    </source>
</reference>
<dbReference type="AlphaFoldDB" id="A0A0D2E441"/>
<keyword evidence="3" id="KW-1185">Reference proteome</keyword>
<dbReference type="PANTHER" id="PTHR28155">
    <property type="entry name" value="ACR243WP"/>
    <property type="match status" value="1"/>
</dbReference>
<evidence type="ECO:0000313" key="2">
    <source>
        <dbReference type="EMBL" id="KIW69112.1"/>
    </source>
</evidence>
<feature type="region of interest" description="Disordered" evidence="1">
    <location>
        <begin position="221"/>
        <end position="307"/>
    </location>
</feature>
<dbReference type="InterPro" id="IPR013240">
    <property type="entry name" value="DNA-dir_RNA_pol1_su_RPA34"/>
</dbReference>
<dbReference type="HOGENOM" id="CLU_068907_0_0_1"/>
<dbReference type="STRING" id="5601.A0A0D2E441"/>
<dbReference type="Gene3D" id="6.20.250.70">
    <property type="match status" value="1"/>
</dbReference>
<feature type="region of interest" description="Disordered" evidence="1">
    <location>
        <begin position="1"/>
        <end position="133"/>
    </location>
</feature>
<feature type="compositionally biased region" description="Acidic residues" evidence="1">
    <location>
        <begin position="50"/>
        <end position="66"/>
    </location>
</feature>
<name>A0A0D2E441_9EURO</name>
<accession>A0A0D2E441</accession>
<protein>
    <submittedName>
        <fullName evidence="2">Uncharacterized protein</fullName>
    </submittedName>
</protein>
<dbReference type="InterPro" id="IPR053263">
    <property type="entry name" value="Euk_RPA34_RNAP_subunit"/>
</dbReference>
<dbReference type="Pfam" id="PF08208">
    <property type="entry name" value="RNA_polI_A34"/>
    <property type="match status" value="1"/>
</dbReference>
<gene>
    <name evidence="2" type="ORF">PV04_05007</name>
</gene>
<evidence type="ECO:0000256" key="1">
    <source>
        <dbReference type="SAM" id="MobiDB-lite"/>
    </source>
</evidence>
<evidence type="ECO:0000313" key="3">
    <source>
        <dbReference type="Proteomes" id="UP000054266"/>
    </source>
</evidence>
<proteinExistence type="predicted"/>
<feature type="compositionally biased region" description="Low complexity" evidence="1">
    <location>
        <begin position="72"/>
        <end position="84"/>
    </location>
</feature>
<feature type="compositionally biased region" description="Polar residues" evidence="1">
    <location>
        <begin position="95"/>
        <end position="104"/>
    </location>
</feature>
<dbReference type="Proteomes" id="UP000054266">
    <property type="component" value="Unassembled WGS sequence"/>
</dbReference>